<accession>A0A1B7LJ88</accession>
<reference evidence="2 3" key="1">
    <citation type="submission" date="2016-04" db="EMBL/GenBank/DDBJ databases">
        <authorList>
            <person name="Evans L.H."/>
            <person name="Alamgir A."/>
            <person name="Owens N."/>
            <person name="Weber N.D."/>
            <person name="Virtaneva K."/>
            <person name="Barbian K."/>
            <person name="Babar A."/>
            <person name="Rosenke K."/>
        </authorList>
    </citation>
    <scope>NUCLEOTIDE SEQUENCE [LARGE SCALE GENOMIC DNA]</scope>
    <source>
        <strain evidence="2 3">LMa1</strain>
    </source>
</reference>
<proteinExistence type="predicted"/>
<dbReference type="Proteomes" id="UP000078532">
    <property type="component" value="Unassembled WGS sequence"/>
</dbReference>
<sequence>MLKLLGAALVLFACGLAGFGVARGYSRRPLELRGLRAALQMLETEIIYTATPLAEAVERVAARAEPRIAPLFARSGEELRAMSGCSAREAWERGLAAFYPATALKPADLAILRQLGTSLGVSDRQDQSKHLHLAMEQLGLEMNKAAREAERQVKLWNYLGFLGGLAVILLLY</sequence>
<dbReference type="RefSeq" id="WP_066666268.1">
    <property type="nucleotide sequence ID" value="NZ_LYVF01000013.1"/>
</dbReference>
<keyword evidence="1" id="KW-0812">Transmembrane</keyword>
<organism evidence="2 3">
    <name type="scientific">Desulfotomaculum copahuensis</name>
    <dbReference type="NCBI Taxonomy" id="1838280"/>
    <lineage>
        <taxon>Bacteria</taxon>
        <taxon>Bacillati</taxon>
        <taxon>Bacillota</taxon>
        <taxon>Clostridia</taxon>
        <taxon>Eubacteriales</taxon>
        <taxon>Desulfotomaculaceae</taxon>
        <taxon>Desulfotomaculum</taxon>
    </lineage>
</organism>
<evidence type="ECO:0000313" key="3">
    <source>
        <dbReference type="Proteomes" id="UP000078532"/>
    </source>
</evidence>
<dbReference type="OrthoDB" id="1957909at2"/>
<evidence type="ECO:0000313" key="2">
    <source>
        <dbReference type="EMBL" id="OAT86541.1"/>
    </source>
</evidence>
<name>A0A1B7LJ88_9FIRM</name>
<dbReference type="InterPro" id="IPR014198">
    <property type="entry name" value="Spore_III_AB"/>
</dbReference>
<dbReference type="PIRSF" id="PIRSF021435">
    <property type="entry name" value="SpoIIIAB"/>
    <property type="match status" value="1"/>
</dbReference>
<comment type="caution">
    <text evidence="2">The sequence shown here is derived from an EMBL/GenBank/DDBJ whole genome shotgun (WGS) entry which is preliminary data.</text>
</comment>
<feature type="transmembrane region" description="Helical" evidence="1">
    <location>
        <begin position="155"/>
        <end position="171"/>
    </location>
</feature>
<keyword evidence="3" id="KW-1185">Reference proteome</keyword>
<keyword evidence="1" id="KW-1133">Transmembrane helix</keyword>
<dbReference type="NCBIfam" id="TIGR02833">
    <property type="entry name" value="spore_III_AB"/>
    <property type="match status" value="1"/>
</dbReference>
<keyword evidence="1" id="KW-0472">Membrane</keyword>
<gene>
    <name evidence="2" type="ORF">A6M21_03795</name>
</gene>
<dbReference type="STRING" id="1838280.A6M21_03795"/>
<dbReference type="Pfam" id="PF09548">
    <property type="entry name" value="Spore_III_AB"/>
    <property type="match status" value="1"/>
</dbReference>
<evidence type="ECO:0000256" key="1">
    <source>
        <dbReference type="SAM" id="Phobius"/>
    </source>
</evidence>
<dbReference type="AlphaFoldDB" id="A0A1B7LJ88"/>
<protein>
    <submittedName>
        <fullName evidence="2">Stage III sporulation protein AB</fullName>
    </submittedName>
</protein>
<dbReference type="EMBL" id="LYVF01000013">
    <property type="protein sequence ID" value="OAT86541.1"/>
    <property type="molecule type" value="Genomic_DNA"/>
</dbReference>